<dbReference type="PANTHER" id="PTHR40465:SF1">
    <property type="entry name" value="DUF6534 DOMAIN-CONTAINING PROTEIN"/>
    <property type="match status" value="1"/>
</dbReference>
<dbReference type="AlphaFoldDB" id="A0A165MAB7"/>
<feature type="transmembrane region" description="Helical" evidence="1">
    <location>
        <begin position="82"/>
        <end position="105"/>
    </location>
</feature>
<feature type="transmembrane region" description="Helical" evidence="1">
    <location>
        <begin position="12"/>
        <end position="33"/>
    </location>
</feature>
<organism evidence="3 4">
    <name type="scientific">Neolentinus lepideus HHB14362 ss-1</name>
    <dbReference type="NCBI Taxonomy" id="1314782"/>
    <lineage>
        <taxon>Eukaryota</taxon>
        <taxon>Fungi</taxon>
        <taxon>Dikarya</taxon>
        <taxon>Basidiomycota</taxon>
        <taxon>Agaricomycotina</taxon>
        <taxon>Agaricomycetes</taxon>
        <taxon>Gloeophyllales</taxon>
        <taxon>Gloeophyllaceae</taxon>
        <taxon>Neolentinus</taxon>
    </lineage>
</organism>
<protein>
    <recommendedName>
        <fullName evidence="2">DUF6534 domain-containing protein</fullName>
    </recommendedName>
</protein>
<evidence type="ECO:0000256" key="1">
    <source>
        <dbReference type="SAM" id="Phobius"/>
    </source>
</evidence>
<proteinExistence type="predicted"/>
<dbReference type="OrthoDB" id="2562493at2759"/>
<name>A0A165MAB7_9AGAM</name>
<accession>A0A165MAB7</accession>
<dbReference type="EMBL" id="KV425711">
    <property type="protein sequence ID" value="KZT18092.1"/>
    <property type="molecule type" value="Genomic_DNA"/>
</dbReference>
<sequence>MSVAQSQGGNVLICMFIAAVLNGITLTQAFYYYRAYSDDRRSLKAVVAVISALETLHTVYCLTWAYVYLINHFGDVDNFDHIYWTISTTVVISVLVAGIVHCYYVRRVWYMSNKNKLLTVVIALLAIMRFSFGITVAAFCYYIPHWSTFRSHEYANAVVGVALASAASVDILAALSLIYYLRKTRPGLHLADSRVNVLTVYIVNTGLITSVFSLIILVTFVALRSNLVFLAFVEIQSRLYANSFLASLNARQTLRNQGVNVQFSSYDFDDQAGSPNTVNLTSMTDGDT</sequence>
<evidence type="ECO:0000259" key="2">
    <source>
        <dbReference type="Pfam" id="PF20152"/>
    </source>
</evidence>
<feature type="transmembrane region" description="Helical" evidence="1">
    <location>
        <begin position="201"/>
        <end position="223"/>
    </location>
</feature>
<dbReference type="InParanoid" id="A0A165MAB7"/>
<feature type="transmembrane region" description="Helical" evidence="1">
    <location>
        <begin position="45"/>
        <end position="70"/>
    </location>
</feature>
<keyword evidence="4" id="KW-1185">Reference proteome</keyword>
<dbReference type="PANTHER" id="PTHR40465">
    <property type="entry name" value="CHROMOSOME 1, WHOLE GENOME SHOTGUN SEQUENCE"/>
    <property type="match status" value="1"/>
</dbReference>
<evidence type="ECO:0000313" key="3">
    <source>
        <dbReference type="EMBL" id="KZT18092.1"/>
    </source>
</evidence>
<feature type="transmembrane region" description="Helical" evidence="1">
    <location>
        <begin position="117"/>
        <end position="144"/>
    </location>
</feature>
<evidence type="ECO:0000313" key="4">
    <source>
        <dbReference type="Proteomes" id="UP000076761"/>
    </source>
</evidence>
<keyword evidence="1" id="KW-1133">Transmembrane helix</keyword>
<keyword evidence="1" id="KW-0472">Membrane</keyword>
<dbReference type="InterPro" id="IPR045339">
    <property type="entry name" value="DUF6534"/>
</dbReference>
<gene>
    <name evidence="3" type="ORF">NEOLEDRAFT_1143855</name>
</gene>
<dbReference type="Pfam" id="PF20152">
    <property type="entry name" value="DUF6534"/>
    <property type="match status" value="1"/>
</dbReference>
<dbReference type="Proteomes" id="UP000076761">
    <property type="component" value="Unassembled WGS sequence"/>
</dbReference>
<keyword evidence="1" id="KW-0812">Transmembrane</keyword>
<dbReference type="STRING" id="1314782.A0A165MAB7"/>
<reference evidence="3 4" key="1">
    <citation type="journal article" date="2016" name="Mol. Biol. Evol.">
        <title>Comparative Genomics of Early-Diverging Mushroom-Forming Fungi Provides Insights into the Origins of Lignocellulose Decay Capabilities.</title>
        <authorList>
            <person name="Nagy L.G."/>
            <person name="Riley R."/>
            <person name="Tritt A."/>
            <person name="Adam C."/>
            <person name="Daum C."/>
            <person name="Floudas D."/>
            <person name="Sun H."/>
            <person name="Yadav J.S."/>
            <person name="Pangilinan J."/>
            <person name="Larsson K.H."/>
            <person name="Matsuura K."/>
            <person name="Barry K."/>
            <person name="Labutti K."/>
            <person name="Kuo R."/>
            <person name="Ohm R.A."/>
            <person name="Bhattacharya S.S."/>
            <person name="Shirouzu T."/>
            <person name="Yoshinaga Y."/>
            <person name="Martin F.M."/>
            <person name="Grigoriev I.V."/>
            <person name="Hibbett D.S."/>
        </authorList>
    </citation>
    <scope>NUCLEOTIDE SEQUENCE [LARGE SCALE GENOMIC DNA]</scope>
    <source>
        <strain evidence="3 4">HHB14362 ss-1</strain>
    </source>
</reference>
<feature type="transmembrane region" description="Helical" evidence="1">
    <location>
        <begin position="156"/>
        <end position="181"/>
    </location>
</feature>
<feature type="domain" description="DUF6534" evidence="2">
    <location>
        <begin position="167"/>
        <end position="252"/>
    </location>
</feature>